<organism evidence="1 2">
    <name type="scientific">Sphaerodactylus townsendi</name>
    <dbReference type="NCBI Taxonomy" id="933632"/>
    <lineage>
        <taxon>Eukaryota</taxon>
        <taxon>Metazoa</taxon>
        <taxon>Chordata</taxon>
        <taxon>Craniata</taxon>
        <taxon>Vertebrata</taxon>
        <taxon>Euteleostomi</taxon>
        <taxon>Lepidosauria</taxon>
        <taxon>Squamata</taxon>
        <taxon>Bifurcata</taxon>
        <taxon>Gekkota</taxon>
        <taxon>Sphaerodactylidae</taxon>
        <taxon>Sphaerodactylus</taxon>
    </lineage>
</organism>
<gene>
    <name evidence="1" type="ORF">K3G42_002748</name>
</gene>
<accession>A0ACB8FUS1</accession>
<comment type="caution">
    <text evidence="1">The sequence shown here is derived from an EMBL/GenBank/DDBJ whole genome shotgun (WGS) entry which is preliminary data.</text>
</comment>
<proteinExistence type="predicted"/>
<reference evidence="1" key="1">
    <citation type="submission" date="2021-08" db="EMBL/GenBank/DDBJ databases">
        <title>The first chromosome-level gecko genome reveals the dynamic sex chromosomes of Neotropical dwarf geckos (Sphaerodactylidae: Sphaerodactylus).</title>
        <authorList>
            <person name="Pinto B.J."/>
            <person name="Keating S.E."/>
            <person name="Gamble T."/>
        </authorList>
    </citation>
    <scope>NUCLEOTIDE SEQUENCE</scope>
    <source>
        <strain evidence="1">TG3544</strain>
    </source>
</reference>
<dbReference type="Proteomes" id="UP000827872">
    <property type="component" value="Linkage Group LG11"/>
</dbReference>
<dbReference type="EMBL" id="CM037624">
    <property type="protein sequence ID" value="KAH8010367.1"/>
    <property type="molecule type" value="Genomic_DNA"/>
</dbReference>
<evidence type="ECO:0000313" key="2">
    <source>
        <dbReference type="Proteomes" id="UP000827872"/>
    </source>
</evidence>
<protein>
    <submittedName>
        <fullName evidence="1">Uncharacterized protein</fullName>
    </submittedName>
</protein>
<name>A0ACB8FUS1_9SAUR</name>
<evidence type="ECO:0000313" key="1">
    <source>
        <dbReference type="EMBL" id="KAH8010367.1"/>
    </source>
</evidence>
<sequence>MQDLIQTFRYKYLEKLAAEEYEKELRSRSASRGRSDLPLNLEGSSTVPVPQCVSPGSADSQEEPSTPATSCGALHTLEVSASDPECEPEVEPEGEAKPEQGKKEAGTPHEAEAAEAEPESEVEQGPEQESEDGSVLSEKERQNEEVNEKDNCSASSISSASSTLEREDKLTSDNETGTVESFFPIAVGRFCNVETEASF</sequence>
<keyword evidence="2" id="KW-1185">Reference proteome</keyword>